<protein>
    <submittedName>
        <fullName evidence="1">FxSxx-COOH system tetratricopeptide repeat protein</fullName>
    </submittedName>
</protein>
<reference evidence="1 2" key="1">
    <citation type="submission" date="2023-05" db="EMBL/GenBank/DDBJ databases">
        <title>Draft genome sequence of Streptomyces sp. B-S-A8 isolated from a cave soil in Thailand.</title>
        <authorList>
            <person name="Chamroensaksri N."/>
            <person name="Muangham S."/>
        </authorList>
    </citation>
    <scope>NUCLEOTIDE SEQUENCE [LARGE SCALE GENOMIC DNA]</scope>
    <source>
        <strain evidence="1 2">B-S-A8</strain>
    </source>
</reference>
<keyword evidence="2" id="KW-1185">Reference proteome</keyword>
<dbReference type="Gene3D" id="1.25.40.10">
    <property type="entry name" value="Tetratricopeptide repeat domain"/>
    <property type="match status" value="2"/>
</dbReference>
<dbReference type="SUPFAM" id="SSF52540">
    <property type="entry name" value="P-loop containing nucleoside triphosphate hydrolases"/>
    <property type="match status" value="1"/>
</dbReference>
<dbReference type="NCBIfam" id="NF040586">
    <property type="entry name" value="FxSxx_TPR"/>
    <property type="match status" value="1"/>
</dbReference>
<evidence type="ECO:0000313" key="2">
    <source>
        <dbReference type="Proteomes" id="UP001224661"/>
    </source>
</evidence>
<dbReference type="InterPro" id="IPR011990">
    <property type="entry name" value="TPR-like_helical_dom_sf"/>
</dbReference>
<dbReference type="PANTHER" id="PTHR46082">
    <property type="entry name" value="ATP/GTP-BINDING PROTEIN-RELATED"/>
    <property type="match status" value="1"/>
</dbReference>
<dbReference type="SUPFAM" id="SSF48452">
    <property type="entry name" value="TPR-like"/>
    <property type="match status" value="3"/>
</dbReference>
<evidence type="ECO:0000313" key="1">
    <source>
        <dbReference type="EMBL" id="MDI3385966.1"/>
    </source>
</evidence>
<dbReference type="InterPro" id="IPR027417">
    <property type="entry name" value="P-loop_NTPase"/>
</dbReference>
<dbReference type="RefSeq" id="WP_282511559.1">
    <property type="nucleotide sequence ID" value="NZ_JASCIR010000004.1"/>
</dbReference>
<proteinExistence type="predicted"/>
<organism evidence="1 2">
    <name type="scientific">Streptomyces solicavernae</name>
    <dbReference type="NCBI Taxonomy" id="3043614"/>
    <lineage>
        <taxon>Bacteria</taxon>
        <taxon>Bacillati</taxon>
        <taxon>Actinomycetota</taxon>
        <taxon>Actinomycetes</taxon>
        <taxon>Kitasatosporales</taxon>
        <taxon>Streptomycetaceae</taxon>
        <taxon>Streptomyces</taxon>
    </lineage>
</organism>
<dbReference type="Gene3D" id="3.40.50.300">
    <property type="entry name" value="P-loop containing nucleotide triphosphate hydrolases"/>
    <property type="match status" value="1"/>
</dbReference>
<dbReference type="Proteomes" id="UP001224661">
    <property type="component" value="Unassembled WGS sequence"/>
</dbReference>
<name>A0ABT6RNF8_9ACTN</name>
<dbReference type="EMBL" id="JASCIR010000004">
    <property type="protein sequence ID" value="MDI3385966.1"/>
    <property type="molecule type" value="Genomic_DNA"/>
</dbReference>
<dbReference type="PANTHER" id="PTHR46082:SF6">
    <property type="entry name" value="AAA+ ATPASE DOMAIN-CONTAINING PROTEIN-RELATED"/>
    <property type="match status" value="1"/>
</dbReference>
<dbReference type="Pfam" id="PF13424">
    <property type="entry name" value="TPR_12"/>
    <property type="match status" value="2"/>
</dbReference>
<comment type="caution">
    <text evidence="1">The sequence shown here is derived from an EMBL/GenBank/DDBJ whole genome shotgun (WGS) entry which is preliminary data.</text>
</comment>
<gene>
    <name evidence="1" type="primary">fxsT</name>
    <name evidence="1" type="ORF">QIS99_06995</name>
</gene>
<sequence length="989" mass="108751">MTAPDQPQHLALVHAGQSAHWAAWMSERLSRLGAETSSVLWDPLRRRPDAEDLAGITARPGPIVLVLDDWFLRVDHRRPDAWGDLVRELAPDVRERLVMVSVTASPVPEGLTRLGPVLELRGFRAEVVEARLLAAIGLTPVSDRPVDLSRGRFPDTTWKARNTPRHNSRFTGREAVLAELHEKFTTGGDGARVALHGVQGVGKRHTAIEYVHRHAAEYDTVWWVNAAKRATAREEFAGLADKLGLPVDHGDALPGRIDAVKRALEKRSGWLIVLDGAEEPEEHAAILPEGPGDLLITTTNTLWGGSGAELVELKPFERDESVTFACLRTNRLSRDAAAELADAVQDLPLLLAQTAAWLDSNATVDVAGYLRDLREANPHEIDVSTDGADRTFQMVWGITLNTLRDKHPHAHELLCLLVFFSPDAIPVRLLRTARAADLPDHLAALVAEPSSWNATLRKLSEATSMRLEYDQGPYLDTKVVSALQMHRMFHRFVRLQLSAERQAAASAIACQVLVAADPRDPGDAGNWARYAELIPHLEETGALTSTSPDVRTLVLNCIEYLRVRGEYKEGVRLCRATVDAWTPVSGATDPKVLVASHQLMVMERRLGDYGAAEQLGRQVLAAVTSVPEPGPVQVVRAKNGLAGTLMALGHYEEARSLLADAAALSADALGEEGVPRTLATRSNLAIALGLSGRYEESHELHQAVLRSSIELLGGRSQSTLHAGLHTAWMLRLLGRYGEALDLQEQNSHLHSQVFDKNHSQSLLSQHNLALCRRREGDIGFARLMMKSVLDRLSRRRGPGHPETLLVSTDYAMLLREQGTLDEARELAEDTLGRYRLLLGGHHPYAAGVLDNCALIQRCQGEHEGALARAEEARWRMERALGRQHVWAIGCAMNSASARAATGDLAGAVDLGRDALGRARAEIGERHVLSLNVAAGLAQDLRASGAAEEAEQVHQEALTVLEENLYDKHRQVRYMFEGRRPYWDFEPQTI</sequence>
<dbReference type="InterPro" id="IPR053137">
    <property type="entry name" value="NLR-like"/>
</dbReference>
<accession>A0ABT6RNF8</accession>